<sequence length="724" mass="84661">MSDEVKIMCIVADKTMEQTKLKPTINMEPVQEPQYTQNQNMEPVQGLQYMQNQYMEPVQEPQYMQNKNRNMGPVQEPQYMQNQNPNMGPVQEPPYMQNQNPNMGPVQELQYMQNQNSNMGPIQQSIPNPNMKYESDTIISILAKGAEMSGEICSANKKLMYKDVCISQLMREKEQLKRNNIAQMIVDDTFGIRIQKKVGNPGDIIGFWKIESCTPHVIIRSKKISTMYFDVKLIKFIAGNIQQISFIVTQEELEENRILDLLSKKAKIIMMLPNMSLKVLNELIKNYLMSKIELHDVIEYERTGWYTTDKGHKIYKFVKEGEYPTSLNSSKAEVSKSYDECLVIKKYWSLYNGVESIRGRVFLLLFFHCSLIYSEFFSKVADDERILKVAINQPIAEAMISYMMGNIYESVEINVCDSELMQTFWRDKDMPSVFSTSDSKSRSDKTRKNMSKVYEEVIYGYSFDEHDKKVVKRGLVIVIDKFCSMSMKRDRSLNIDFFVTGSIEEWMKILDTKSIPGNYIKVFTDWISQNFNIIKSMVNTERLKNDTFVHIFIIMQKMIKEFHRTYGVDLPEWFEKESLEDIIMDVYDEFEEEVDDDEMVNELSEMLFEQLRFDKLKLNIQNGKGKAFEVDLFEETKNSLFLDKKKEVFFVNSEVISDFVLNQASFRVSVDEFKRILKDKGFLVSAITERYVSRMSLKVRGQENSEQPRMIKLKSSLLGNIELL</sequence>
<gene>
    <name evidence="1" type="ORF">SAMN05421659_106208</name>
</gene>
<evidence type="ECO:0000313" key="1">
    <source>
        <dbReference type="EMBL" id="SEW20584.1"/>
    </source>
</evidence>
<dbReference type="Proteomes" id="UP000199701">
    <property type="component" value="Unassembled WGS sequence"/>
</dbReference>
<accession>A0A1I0Q134</accession>
<evidence type="ECO:0000313" key="2">
    <source>
        <dbReference type="Proteomes" id="UP000199701"/>
    </source>
</evidence>
<protein>
    <submittedName>
        <fullName evidence="1">Uncharacterized protein</fullName>
    </submittedName>
</protein>
<organism evidence="1 2">
    <name type="scientific">[Clostridium] fimetarium</name>
    <dbReference type="NCBI Taxonomy" id="99656"/>
    <lineage>
        <taxon>Bacteria</taxon>
        <taxon>Bacillati</taxon>
        <taxon>Bacillota</taxon>
        <taxon>Clostridia</taxon>
        <taxon>Lachnospirales</taxon>
        <taxon>Lachnospiraceae</taxon>
    </lineage>
</organism>
<name>A0A1I0Q134_9FIRM</name>
<proteinExistence type="predicted"/>
<dbReference type="RefSeq" id="WP_092453424.1">
    <property type="nucleotide sequence ID" value="NZ_FOJI01000006.1"/>
</dbReference>
<dbReference type="EMBL" id="FOJI01000006">
    <property type="protein sequence ID" value="SEW20584.1"/>
    <property type="molecule type" value="Genomic_DNA"/>
</dbReference>
<keyword evidence="2" id="KW-1185">Reference proteome</keyword>
<dbReference type="STRING" id="99656.SAMN05421659_106208"/>
<reference evidence="1 2" key="1">
    <citation type="submission" date="2016-10" db="EMBL/GenBank/DDBJ databases">
        <authorList>
            <person name="de Groot N.N."/>
        </authorList>
    </citation>
    <scope>NUCLEOTIDE SEQUENCE [LARGE SCALE GENOMIC DNA]</scope>
    <source>
        <strain evidence="1 2">DSM 9179</strain>
    </source>
</reference>
<dbReference type="AlphaFoldDB" id="A0A1I0Q134"/>